<reference evidence="1 2" key="1">
    <citation type="submission" date="2020-09" db="EMBL/GenBank/DDBJ databases">
        <title>Characterization of Paenibacillus peoriae strain ZF390 with broad-spectrum antimicrobial activity as a potential biocontrol agent.</title>
        <authorList>
            <person name="Li L."/>
            <person name="Zhao Y."/>
            <person name="Li B."/>
            <person name="Xie X."/>
        </authorList>
    </citation>
    <scope>NUCLEOTIDE SEQUENCE [LARGE SCALE GENOMIC DNA]</scope>
    <source>
        <strain evidence="1 2">ZF390</strain>
    </source>
</reference>
<evidence type="ECO:0008006" key="3">
    <source>
        <dbReference type="Google" id="ProtNLM"/>
    </source>
</evidence>
<gene>
    <name evidence="1" type="ORF">IAQ67_12645</name>
</gene>
<evidence type="ECO:0000313" key="1">
    <source>
        <dbReference type="EMBL" id="QNR69775.1"/>
    </source>
</evidence>
<dbReference type="EMBL" id="CP061172">
    <property type="protein sequence ID" value="QNR69775.1"/>
    <property type="molecule type" value="Genomic_DNA"/>
</dbReference>
<dbReference type="Gene3D" id="3.40.50.1820">
    <property type="entry name" value="alpha/beta hydrolase"/>
    <property type="match status" value="1"/>
</dbReference>
<dbReference type="AlphaFoldDB" id="A0A7H0YFB7"/>
<proteinExistence type="predicted"/>
<protein>
    <recommendedName>
        <fullName evidence="3">Alpha/beta hydrolase</fullName>
    </recommendedName>
</protein>
<evidence type="ECO:0000313" key="2">
    <source>
        <dbReference type="Proteomes" id="UP000516384"/>
    </source>
</evidence>
<organism evidence="1 2">
    <name type="scientific">Paenibacillus peoriae</name>
    <dbReference type="NCBI Taxonomy" id="59893"/>
    <lineage>
        <taxon>Bacteria</taxon>
        <taxon>Bacillati</taxon>
        <taxon>Bacillota</taxon>
        <taxon>Bacilli</taxon>
        <taxon>Bacillales</taxon>
        <taxon>Paenibacillaceae</taxon>
        <taxon>Paenibacillus</taxon>
    </lineage>
</organism>
<accession>A0A7H0YFB7</accession>
<name>A0A7H0YFB7_9BACL</name>
<sequence length="243" mass="27163">MINDIIILCISGRGGVSSPSGITKLRNRLRTTLQPLGIDPDRIFRRSWNKGGDDDPFGFPDTDDLKREIERRSNNIAYLAIIGHSYGGWAACRLSHRTSREPDFIALLDPVFGPINVMGPGDSPRGKVVINWDQSNGIKETTGCPSTLLTCVVPGNGISCGYNNVPNATNNWEYELKNWDGDVKRRDCGYPVPNEDIPLTHVNMDDNEYLHHQICDRIYEDVKKILLTNQNTALSIILTNILK</sequence>
<dbReference type="InterPro" id="IPR029058">
    <property type="entry name" value="AB_hydrolase_fold"/>
</dbReference>
<dbReference type="Proteomes" id="UP000516384">
    <property type="component" value="Chromosome"/>
</dbReference>
<dbReference type="SUPFAM" id="SSF53474">
    <property type="entry name" value="alpha/beta-Hydrolases"/>
    <property type="match status" value="1"/>
</dbReference>
<dbReference type="RefSeq" id="WP_190299374.1">
    <property type="nucleotide sequence ID" value="NZ_CP061172.1"/>
</dbReference>